<gene>
    <name evidence="2" type="ORF">CRG98_032624</name>
</gene>
<comment type="caution">
    <text evidence="2">The sequence shown here is derived from an EMBL/GenBank/DDBJ whole genome shotgun (WGS) entry which is preliminary data.</text>
</comment>
<feature type="region of interest" description="Disordered" evidence="1">
    <location>
        <begin position="1"/>
        <end position="71"/>
    </location>
</feature>
<reference evidence="2 3" key="1">
    <citation type="submission" date="2017-11" db="EMBL/GenBank/DDBJ databases">
        <title>De-novo sequencing of pomegranate (Punica granatum L.) genome.</title>
        <authorList>
            <person name="Akparov Z."/>
            <person name="Amiraslanov A."/>
            <person name="Hajiyeva S."/>
            <person name="Abbasov M."/>
            <person name="Kaur K."/>
            <person name="Hamwieh A."/>
            <person name="Solovyev V."/>
            <person name="Salamov A."/>
            <person name="Braich B."/>
            <person name="Kosarev P."/>
            <person name="Mahmoud A."/>
            <person name="Hajiyev E."/>
            <person name="Babayeva S."/>
            <person name="Izzatullayeva V."/>
            <person name="Mammadov A."/>
            <person name="Mammadov A."/>
            <person name="Sharifova S."/>
            <person name="Ojaghi J."/>
            <person name="Eynullazada K."/>
            <person name="Bayramov B."/>
            <person name="Abdulazimova A."/>
            <person name="Shahmuradov I."/>
        </authorList>
    </citation>
    <scope>NUCLEOTIDE SEQUENCE [LARGE SCALE GENOMIC DNA]</scope>
    <source>
        <strain evidence="3">cv. AG2017</strain>
        <tissue evidence="2">Leaf</tissue>
    </source>
</reference>
<keyword evidence="3" id="KW-1185">Reference proteome</keyword>
<evidence type="ECO:0000313" key="2">
    <source>
        <dbReference type="EMBL" id="PKI46999.1"/>
    </source>
</evidence>
<accession>A0A2I0ISM6</accession>
<evidence type="ECO:0000313" key="3">
    <source>
        <dbReference type="Proteomes" id="UP000233551"/>
    </source>
</evidence>
<protein>
    <submittedName>
        <fullName evidence="2">Uncharacterized protein</fullName>
    </submittedName>
</protein>
<organism evidence="2 3">
    <name type="scientific">Punica granatum</name>
    <name type="common">Pomegranate</name>
    <dbReference type="NCBI Taxonomy" id="22663"/>
    <lineage>
        <taxon>Eukaryota</taxon>
        <taxon>Viridiplantae</taxon>
        <taxon>Streptophyta</taxon>
        <taxon>Embryophyta</taxon>
        <taxon>Tracheophyta</taxon>
        <taxon>Spermatophyta</taxon>
        <taxon>Magnoliopsida</taxon>
        <taxon>eudicotyledons</taxon>
        <taxon>Gunneridae</taxon>
        <taxon>Pentapetalae</taxon>
        <taxon>rosids</taxon>
        <taxon>malvids</taxon>
        <taxon>Myrtales</taxon>
        <taxon>Lythraceae</taxon>
        <taxon>Punica</taxon>
    </lineage>
</organism>
<feature type="compositionally biased region" description="Low complexity" evidence="1">
    <location>
        <begin position="30"/>
        <end position="46"/>
    </location>
</feature>
<sequence length="71" mass="7537">MPPYHATESPQVVPAWSQPSAVLATPPYDPASDPSDPVDPASAPDVADFHGHEQLPHDPSSWAASLIPERT</sequence>
<dbReference type="AlphaFoldDB" id="A0A2I0ISM6"/>
<name>A0A2I0ISM6_PUNGR</name>
<proteinExistence type="predicted"/>
<feature type="compositionally biased region" description="Basic and acidic residues" evidence="1">
    <location>
        <begin position="47"/>
        <end position="56"/>
    </location>
</feature>
<dbReference type="EMBL" id="PGOL01002562">
    <property type="protein sequence ID" value="PKI46999.1"/>
    <property type="molecule type" value="Genomic_DNA"/>
</dbReference>
<dbReference type="Proteomes" id="UP000233551">
    <property type="component" value="Unassembled WGS sequence"/>
</dbReference>
<evidence type="ECO:0000256" key="1">
    <source>
        <dbReference type="SAM" id="MobiDB-lite"/>
    </source>
</evidence>